<name>E4WTT7_OIKDI</name>
<dbReference type="EMBL" id="FN653016">
    <property type="protein sequence ID" value="CBY07258.1"/>
    <property type="molecule type" value="Genomic_DNA"/>
</dbReference>
<proteinExistence type="predicted"/>
<protein>
    <submittedName>
        <fullName evidence="2">Uncharacterized protein</fullName>
    </submittedName>
</protein>
<reference evidence="2" key="1">
    <citation type="journal article" date="2010" name="Science">
        <title>Plasticity of animal genome architecture unmasked by rapid evolution of a pelagic tunicate.</title>
        <authorList>
            <person name="Denoeud F."/>
            <person name="Henriet S."/>
            <person name="Mungpakdee S."/>
            <person name="Aury J.M."/>
            <person name="Da Silva C."/>
            <person name="Brinkmann H."/>
            <person name="Mikhaleva J."/>
            <person name="Olsen L.C."/>
            <person name="Jubin C."/>
            <person name="Canestro C."/>
            <person name="Bouquet J.M."/>
            <person name="Danks G."/>
            <person name="Poulain J."/>
            <person name="Campsteijn C."/>
            <person name="Adamski M."/>
            <person name="Cross I."/>
            <person name="Yadetie F."/>
            <person name="Muffato M."/>
            <person name="Louis A."/>
            <person name="Butcher S."/>
            <person name="Tsagkogeorga G."/>
            <person name="Konrad A."/>
            <person name="Singh S."/>
            <person name="Jensen M.F."/>
            <person name="Cong E.H."/>
            <person name="Eikeseth-Otteraa H."/>
            <person name="Noel B."/>
            <person name="Anthouard V."/>
            <person name="Porcel B.M."/>
            <person name="Kachouri-Lafond R."/>
            <person name="Nishino A."/>
            <person name="Ugolini M."/>
            <person name="Chourrout P."/>
            <person name="Nishida H."/>
            <person name="Aasland R."/>
            <person name="Huzurbazar S."/>
            <person name="Westhof E."/>
            <person name="Delsuc F."/>
            <person name="Lehrach H."/>
            <person name="Reinhardt R."/>
            <person name="Weissenbach J."/>
            <person name="Roy S.W."/>
            <person name="Artiguenave F."/>
            <person name="Postlethwait J.H."/>
            <person name="Manak J.R."/>
            <person name="Thompson E.M."/>
            <person name="Jaillon O."/>
            <person name="Du Pasquier L."/>
            <person name="Boudinot P."/>
            <person name="Liberles D.A."/>
            <person name="Volff J.N."/>
            <person name="Philippe H."/>
            <person name="Lenhard B."/>
            <person name="Roest Crollius H."/>
            <person name="Wincker P."/>
            <person name="Chourrout D."/>
        </authorList>
    </citation>
    <scope>NUCLEOTIDE SEQUENCE [LARGE SCALE GENOMIC DNA]</scope>
</reference>
<gene>
    <name evidence="2" type="ORF">GSOID_T00006347001</name>
</gene>
<feature type="coiled-coil region" evidence="1">
    <location>
        <begin position="71"/>
        <end position="147"/>
    </location>
</feature>
<keyword evidence="1" id="KW-0175">Coiled coil</keyword>
<evidence type="ECO:0000313" key="3">
    <source>
        <dbReference type="Proteomes" id="UP000001307"/>
    </source>
</evidence>
<sequence>MAEKKKMNEEEKPVTMDGLKGQLLRFGEHNILTLRKELHAAVDEEARLSDGGQKDIRKQLMDKVLMAVLMITKLEDQVNETKKHVVVLNKKEKEYKRTFEVHKENVAELEAEKRQANQKISNLRAEKKSLEEYAALQQKETEQMKNEMAPYKKQNAMLMNIVSAAEKGHNMLLTTMSSINKEISSGL</sequence>
<accession>E4WTT7</accession>
<dbReference type="InParanoid" id="E4WTT7"/>
<organism evidence="2">
    <name type="scientific">Oikopleura dioica</name>
    <name type="common">Tunicate</name>
    <dbReference type="NCBI Taxonomy" id="34765"/>
    <lineage>
        <taxon>Eukaryota</taxon>
        <taxon>Metazoa</taxon>
        <taxon>Chordata</taxon>
        <taxon>Tunicata</taxon>
        <taxon>Appendicularia</taxon>
        <taxon>Copelata</taxon>
        <taxon>Oikopleuridae</taxon>
        <taxon>Oikopleura</taxon>
    </lineage>
</organism>
<dbReference type="AlphaFoldDB" id="E4WTT7"/>
<keyword evidence="3" id="KW-1185">Reference proteome</keyword>
<evidence type="ECO:0000313" key="2">
    <source>
        <dbReference type="EMBL" id="CBY07258.1"/>
    </source>
</evidence>
<evidence type="ECO:0000256" key="1">
    <source>
        <dbReference type="SAM" id="Coils"/>
    </source>
</evidence>
<dbReference type="OrthoDB" id="10317473at2759"/>
<dbReference type="Proteomes" id="UP000001307">
    <property type="component" value="Unassembled WGS sequence"/>
</dbReference>